<dbReference type="EMBL" id="JARKHS020029458">
    <property type="protein sequence ID" value="KAK8763289.1"/>
    <property type="molecule type" value="Genomic_DNA"/>
</dbReference>
<organism evidence="6 7">
    <name type="scientific">Amblyomma americanum</name>
    <name type="common">Lone star tick</name>
    <dbReference type="NCBI Taxonomy" id="6943"/>
    <lineage>
        <taxon>Eukaryota</taxon>
        <taxon>Metazoa</taxon>
        <taxon>Ecdysozoa</taxon>
        <taxon>Arthropoda</taxon>
        <taxon>Chelicerata</taxon>
        <taxon>Arachnida</taxon>
        <taxon>Acari</taxon>
        <taxon>Parasitiformes</taxon>
        <taxon>Ixodida</taxon>
        <taxon>Ixodoidea</taxon>
        <taxon>Ixodidae</taxon>
        <taxon>Amblyomminae</taxon>
        <taxon>Amblyomma</taxon>
    </lineage>
</organism>
<evidence type="ECO:0000256" key="1">
    <source>
        <dbReference type="ARBA" id="ARBA00022614"/>
    </source>
</evidence>
<evidence type="ECO:0000313" key="6">
    <source>
        <dbReference type="EMBL" id="KAK8763289.1"/>
    </source>
</evidence>
<dbReference type="Pfam" id="PF13855">
    <property type="entry name" value="LRR_8"/>
    <property type="match status" value="2"/>
</dbReference>
<feature type="domain" description="LRRCT" evidence="5">
    <location>
        <begin position="455"/>
        <end position="503"/>
    </location>
</feature>
<gene>
    <name evidence="6" type="ORF">V5799_034103</name>
</gene>
<keyword evidence="7" id="KW-1185">Reference proteome</keyword>
<comment type="caution">
    <text evidence="6">The sequence shown here is derived from an EMBL/GenBank/DDBJ whole genome shotgun (WGS) entry which is preliminary data.</text>
</comment>
<dbReference type="FunFam" id="3.80.10.10:FF:000611">
    <property type="entry name" value="Capricious, isoform E"/>
    <property type="match status" value="1"/>
</dbReference>
<dbReference type="InterPro" id="IPR003591">
    <property type="entry name" value="Leu-rich_rpt_typical-subtyp"/>
</dbReference>
<evidence type="ECO:0000313" key="7">
    <source>
        <dbReference type="Proteomes" id="UP001321473"/>
    </source>
</evidence>
<dbReference type="GO" id="GO:0005886">
    <property type="term" value="C:plasma membrane"/>
    <property type="evidence" value="ECO:0007669"/>
    <property type="project" value="TreeGrafter"/>
</dbReference>
<dbReference type="InterPro" id="IPR032675">
    <property type="entry name" value="LRR_dom_sf"/>
</dbReference>
<dbReference type="SMART" id="SM00082">
    <property type="entry name" value="LRRCT"/>
    <property type="match status" value="1"/>
</dbReference>
<name>A0AAQ4DLE9_AMBAM</name>
<proteinExistence type="predicted"/>
<dbReference type="InterPro" id="IPR001611">
    <property type="entry name" value="Leu-rich_rpt"/>
</dbReference>
<evidence type="ECO:0000259" key="5">
    <source>
        <dbReference type="SMART" id="SM00082"/>
    </source>
</evidence>
<evidence type="ECO:0000256" key="2">
    <source>
        <dbReference type="ARBA" id="ARBA00022729"/>
    </source>
</evidence>
<dbReference type="PROSITE" id="PS51450">
    <property type="entry name" value="LRR"/>
    <property type="match status" value="1"/>
</dbReference>
<dbReference type="PANTHER" id="PTHR24369">
    <property type="entry name" value="ANTIGEN BSP, PUTATIVE-RELATED"/>
    <property type="match status" value="1"/>
</dbReference>
<reference evidence="6 7" key="1">
    <citation type="journal article" date="2023" name="Arcadia Sci">
        <title>De novo assembly of a long-read Amblyomma americanum tick genome.</title>
        <authorList>
            <person name="Chou S."/>
            <person name="Poskanzer K.E."/>
            <person name="Rollins M."/>
            <person name="Thuy-Boun P.S."/>
        </authorList>
    </citation>
    <scope>NUCLEOTIDE SEQUENCE [LARGE SCALE GENOMIC DNA]</scope>
    <source>
        <strain evidence="6">F_SG_1</strain>
        <tissue evidence="6">Salivary glands</tissue>
    </source>
</reference>
<dbReference type="Gene3D" id="3.80.10.10">
    <property type="entry name" value="Ribonuclease Inhibitor"/>
    <property type="match status" value="2"/>
</dbReference>
<dbReference type="InterPro" id="IPR050541">
    <property type="entry name" value="LRR_TM_domain-containing"/>
</dbReference>
<accession>A0AAQ4DLE9</accession>
<protein>
    <recommendedName>
        <fullName evidence="5">LRRCT domain-containing protein</fullName>
    </recommendedName>
</protein>
<keyword evidence="4" id="KW-1133">Transmembrane helix</keyword>
<dbReference type="PANTHER" id="PTHR24369:SF210">
    <property type="entry name" value="CHAOPTIN-RELATED"/>
    <property type="match status" value="1"/>
</dbReference>
<dbReference type="PRINTS" id="PR00019">
    <property type="entry name" value="LEURICHRPT"/>
</dbReference>
<keyword evidence="1" id="KW-0433">Leucine-rich repeat</keyword>
<feature type="transmembrane region" description="Helical" evidence="4">
    <location>
        <begin position="518"/>
        <end position="538"/>
    </location>
</feature>
<dbReference type="SMART" id="SM00369">
    <property type="entry name" value="LRR_TYP"/>
    <property type="match status" value="7"/>
</dbReference>
<sequence length="574" mass="64612">MILLADSRALRHFLLHRCEAAAAALLLLLLRRQPWSRSVSEYAAPLGSLAKPLLLLPRERSYGDDQAASSRVTSSTLNKDRLAVDLCTPAMVSGRRETRVQANKSRYRGPGAKVGMAHRYLVASIIAMAAASCQATTNVVQASCVSKESPERESSVQMDCSRKGFTIVPAGNYWPRNIYKMDLSHNFIDHLTNLEASNVSVLVLHDNRIAIIEPGVFAVFPQLQLLDLGQNSLSSLHEDVFKNLTNLRVLNLSRNKLIHPPPQLFAPLVSLEQLNLNYNPLRYLEMALFKLPKLERLELSNIDAHSLPDGVFHGAPRLVHLDLSANSFDQVPATALRSAPVLKVLVMSDNPVRTLGYNSFMRLESIEELYLENMGELEAVEGDAFAHQKKMRSLFLDSNPKLENIDLDIFGIFWRVETAANWTLRELYLQNNKIKYLDEDIAPWKQFEILDLQGNPWACDCNNAWIRKLPLQRELTANLRCGSPSKFEHKSMLEVPDELFYCPDSREAREQSSTFRTGVLVVGALSISAILLSAILLVKRKNLYHRFITRKNRNGSVYYVKAHTNPVDGFEPSA</sequence>
<dbReference type="Proteomes" id="UP001321473">
    <property type="component" value="Unassembled WGS sequence"/>
</dbReference>
<keyword evidence="4" id="KW-0812">Transmembrane</keyword>
<dbReference type="SUPFAM" id="SSF52058">
    <property type="entry name" value="L domain-like"/>
    <property type="match status" value="1"/>
</dbReference>
<keyword evidence="2" id="KW-0732">Signal</keyword>
<dbReference type="AlphaFoldDB" id="A0AAQ4DLE9"/>
<keyword evidence="3" id="KW-0677">Repeat</keyword>
<evidence type="ECO:0000256" key="3">
    <source>
        <dbReference type="ARBA" id="ARBA00022737"/>
    </source>
</evidence>
<dbReference type="InterPro" id="IPR000483">
    <property type="entry name" value="Cys-rich_flank_reg_C"/>
</dbReference>
<evidence type="ECO:0000256" key="4">
    <source>
        <dbReference type="SAM" id="Phobius"/>
    </source>
</evidence>
<keyword evidence="4" id="KW-0472">Membrane</keyword>